<feature type="compositionally biased region" description="Polar residues" evidence="7">
    <location>
        <begin position="648"/>
        <end position="657"/>
    </location>
</feature>
<name>A0A074ZUT3_OPIVI</name>
<feature type="compositionally biased region" description="Basic and acidic residues" evidence="7">
    <location>
        <begin position="452"/>
        <end position="465"/>
    </location>
</feature>
<evidence type="ECO:0000256" key="6">
    <source>
        <dbReference type="SAM" id="Coils"/>
    </source>
</evidence>
<dbReference type="KEGG" id="ovi:T265_02716"/>
<evidence type="ECO:0000313" key="9">
    <source>
        <dbReference type="Proteomes" id="UP000054324"/>
    </source>
</evidence>
<dbReference type="PANTHER" id="PTHR23162">
    <property type="entry name" value="OUTER DENSE FIBER OF SPERM TAILS 2"/>
    <property type="match status" value="1"/>
</dbReference>
<feature type="compositionally biased region" description="Polar residues" evidence="7">
    <location>
        <begin position="440"/>
        <end position="450"/>
    </location>
</feature>
<feature type="region of interest" description="Disordered" evidence="7">
    <location>
        <begin position="404"/>
        <end position="465"/>
    </location>
</feature>
<comment type="similarity">
    <text evidence="2">Belongs to the ODF2 family.</text>
</comment>
<feature type="coiled-coil region" evidence="6">
    <location>
        <begin position="467"/>
        <end position="515"/>
    </location>
</feature>
<organism evidence="8 9">
    <name type="scientific">Opisthorchis viverrini</name>
    <name type="common">Southeast Asian liver fluke</name>
    <dbReference type="NCBI Taxonomy" id="6198"/>
    <lineage>
        <taxon>Eukaryota</taxon>
        <taxon>Metazoa</taxon>
        <taxon>Spiralia</taxon>
        <taxon>Lophotrochozoa</taxon>
        <taxon>Platyhelminthes</taxon>
        <taxon>Trematoda</taxon>
        <taxon>Digenea</taxon>
        <taxon>Opisthorchiida</taxon>
        <taxon>Opisthorchiata</taxon>
        <taxon>Opisthorchiidae</taxon>
        <taxon>Opisthorchis</taxon>
    </lineage>
</organism>
<evidence type="ECO:0000256" key="2">
    <source>
        <dbReference type="ARBA" id="ARBA00009316"/>
    </source>
</evidence>
<evidence type="ECO:0000256" key="4">
    <source>
        <dbReference type="ARBA" id="ARBA00023054"/>
    </source>
</evidence>
<sequence length="657" mass="75274">MTKGVVKVEHKNLSTSQSPIHLHVSEDAPVHLHFEPPGYCGNEQMKPAPEVRKYPVKSQSAYQVPWIPPPAKTSKGKFAYATRPATRKTNVMYPRRSTSADSIIHYPEDPLEDPVLRGTTRHDERHELPEKDRKLCASRQSMEPVRETRPVRFAGELSQKRIYNDENTDLDGMEDEALWTTSVMDQWANDVENAIAHVARAARSVEQYLDEIMAEGRQVTTRDMSRLNQPKDDLVLHGEVAVRAGRELCRWASSVKQQQERFLTRKLQNVSSRENAMQSEIHRLKESLDRTTLELEETQKRLGSQQNESARFTSVTESLETVRAHLQRELRQRESECNRLSTQVRSLECRLAEERATLQTRLESSAATVAQLSETKEALKRAARAQKKRADQAEKSLKDLLERLEKTDGRIMPGEETVDRRYTREDDEHGGGQVGDGASRSYSPSSVSKQRTPRENFTRASSRDAHLEKLQEENEHLRDIAAKCERRMATAEHEMEELRTSLMQCESMLHDQQRDADAQAHKLRVLTEQLQARKNSRDEREKSPTYHRETQLVEELRRQLAEARNEREQVEHAAEIRSAELRAQLQQADATNRSLQAYLTFLKRSYASVFQPDLAQLLGGSKNGINCNLLKAQNTLETSDMSPGLSPQAVTREQQHR</sequence>
<evidence type="ECO:0000313" key="8">
    <source>
        <dbReference type="EMBL" id="KER30901.1"/>
    </source>
</evidence>
<dbReference type="EMBL" id="KL596653">
    <property type="protein sequence ID" value="KER30901.1"/>
    <property type="molecule type" value="Genomic_DNA"/>
</dbReference>
<dbReference type="InterPro" id="IPR026099">
    <property type="entry name" value="Odf2-rel"/>
</dbReference>
<evidence type="ECO:0000256" key="5">
    <source>
        <dbReference type="ARBA" id="ARBA00023212"/>
    </source>
</evidence>
<evidence type="ECO:0000256" key="7">
    <source>
        <dbReference type="SAM" id="MobiDB-lite"/>
    </source>
</evidence>
<dbReference type="GO" id="GO:0005813">
    <property type="term" value="C:centrosome"/>
    <property type="evidence" value="ECO:0007669"/>
    <property type="project" value="UniProtKB-SubCell"/>
</dbReference>
<feature type="coiled-coil region" evidence="6">
    <location>
        <begin position="546"/>
        <end position="580"/>
    </location>
</feature>
<keyword evidence="9" id="KW-1185">Reference proteome</keyword>
<dbReference type="GO" id="GO:1902017">
    <property type="term" value="P:regulation of cilium assembly"/>
    <property type="evidence" value="ECO:0007669"/>
    <property type="project" value="TreeGrafter"/>
</dbReference>
<dbReference type="AlphaFoldDB" id="A0A074ZUT3"/>
<dbReference type="OrthoDB" id="413404at2759"/>
<evidence type="ECO:0008006" key="10">
    <source>
        <dbReference type="Google" id="ProtNLM"/>
    </source>
</evidence>
<evidence type="ECO:0000256" key="3">
    <source>
        <dbReference type="ARBA" id="ARBA00022490"/>
    </source>
</evidence>
<keyword evidence="3" id="KW-0963">Cytoplasm</keyword>
<proteinExistence type="inferred from homology"/>
<dbReference type="STRING" id="6198.A0A074ZUT3"/>
<comment type="subcellular location">
    <subcellularLocation>
        <location evidence="1">Cytoplasm</location>
        <location evidence="1">Cytoskeleton</location>
        <location evidence="1">Microtubule organizing center</location>
        <location evidence="1">Centrosome</location>
    </subcellularLocation>
</comment>
<evidence type="ECO:0000256" key="1">
    <source>
        <dbReference type="ARBA" id="ARBA00004300"/>
    </source>
</evidence>
<reference evidence="8 9" key="1">
    <citation type="submission" date="2013-11" db="EMBL/GenBank/DDBJ databases">
        <title>Opisthorchis viverrini - life in the bile duct.</title>
        <authorList>
            <person name="Young N.D."/>
            <person name="Nagarajan N."/>
            <person name="Lin S.J."/>
            <person name="Korhonen P.K."/>
            <person name="Jex A.R."/>
            <person name="Hall R.S."/>
            <person name="Safavi-Hemami H."/>
            <person name="Kaewkong W."/>
            <person name="Bertrand D."/>
            <person name="Gao S."/>
            <person name="Seet Q."/>
            <person name="Wongkham S."/>
            <person name="Teh B.T."/>
            <person name="Wongkham C."/>
            <person name="Intapan P.M."/>
            <person name="Maleewong W."/>
            <person name="Yang X."/>
            <person name="Hu M."/>
            <person name="Wang Z."/>
            <person name="Hofmann A."/>
            <person name="Sternberg P.W."/>
            <person name="Tan P."/>
            <person name="Wang J."/>
            <person name="Gasser R.B."/>
        </authorList>
    </citation>
    <scope>NUCLEOTIDE SEQUENCE [LARGE SCALE GENOMIC DNA]</scope>
</reference>
<dbReference type="Proteomes" id="UP000054324">
    <property type="component" value="Unassembled WGS sequence"/>
</dbReference>
<gene>
    <name evidence="8" type="ORF">T265_02716</name>
</gene>
<dbReference type="PANTHER" id="PTHR23162:SF10">
    <property type="entry name" value="FI13205P"/>
    <property type="match status" value="1"/>
</dbReference>
<feature type="compositionally biased region" description="Basic and acidic residues" evidence="7">
    <location>
        <begin position="417"/>
        <end position="430"/>
    </location>
</feature>
<dbReference type="RefSeq" id="XP_009165295.1">
    <property type="nucleotide sequence ID" value="XM_009167031.1"/>
</dbReference>
<dbReference type="GeneID" id="20316904"/>
<feature type="region of interest" description="Disordered" evidence="7">
    <location>
        <begin position="638"/>
        <end position="657"/>
    </location>
</feature>
<protein>
    <recommendedName>
        <fullName evidence="10">Outer dense fiber protein 2</fullName>
    </recommendedName>
</protein>
<keyword evidence="4 6" id="KW-0175">Coiled coil</keyword>
<dbReference type="CTD" id="20316904"/>
<keyword evidence="5" id="KW-0206">Cytoskeleton</keyword>
<accession>A0A074ZUT3</accession>